<dbReference type="KEGG" id="cpho:CPHO_06545"/>
<protein>
    <recommendedName>
        <fullName evidence="6">RDD domain-containing protein</fullName>
    </recommendedName>
</protein>
<evidence type="ECO:0000256" key="1">
    <source>
        <dbReference type="ARBA" id="ARBA00004141"/>
    </source>
</evidence>
<feature type="transmembrane region" description="Helical" evidence="5">
    <location>
        <begin position="12"/>
        <end position="35"/>
    </location>
</feature>
<keyword evidence="3 5" id="KW-1133">Transmembrane helix</keyword>
<evidence type="ECO:0000313" key="7">
    <source>
        <dbReference type="EMBL" id="APT92608.1"/>
    </source>
</evidence>
<keyword evidence="4 5" id="KW-0472">Membrane</keyword>
<proteinExistence type="predicted"/>
<comment type="subcellular location">
    <subcellularLocation>
        <location evidence="1">Membrane</location>
        <topology evidence="1">Multi-pass membrane protein</topology>
    </subcellularLocation>
</comment>
<evidence type="ECO:0000256" key="2">
    <source>
        <dbReference type="ARBA" id="ARBA00022692"/>
    </source>
</evidence>
<keyword evidence="8" id="KW-1185">Reference proteome</keyword>
<feature type="transmembrane region" description="Helical" evidence="5">
    <location>
        <begin position="55"/>
        <end position="71"/>
    </location>
</feature>
<accession>A0A1L7D3B0</accession>
<name>A0A1L7D3B0_9CORY</name>
<gene>
    <name evidence="7" type="ORF">CPHO_06545</name>
</gene>
<sequence>MWLTRLRYFIRRVTCLWLDCLVVSPVVALIIYLVARAAGTGDTAGLSWGLAGDQVGAAIFTVVVFVYRWVFEATRNTSLGKLLGNLYVVNTGPPTRNAWVAAAVRNAWILAITAVIAFEYQLGATAPWGSGADVASWENLIPVVLGVCIIIWGKHPFDTWAQARVDRLEFPPAGV</sequence>
<evidence type="ECO:0000256" key="5">
    <source>
        <dbReference type="SAM" id="Phobius"/>
    </source>
</evidence>
<dbReference type="InterPro" id="IPR010432">
    <property type="entry name" value="RDD"/>
</dbReference>
<organism evidence="7 8">
    <name type="scientific">Corynebacterium phocae</name>
    <dbReference type="NCBI Taxonomy" id="161895"/>
    <lineage>
        <taxon>Bacteria</taxon>
        <taxon>Bacillati</taxon>
        <taxon>Actinomycetota</taxon>
        <taxon>Actinomycetes</taxon>
        <taxon>Mycobacteriales</taxon>
        <taxon>Corynebacteriaceae</taxon>
        <taxon>Corynebacterium</taxon>
    </lineage>
</organism>
<dbReference type="GO" id="GO:0016020">
    <property type="term" value="C:membrane"/>
    <property type="evidence" value="ECO:0007669"/>
    <property type="project" value="UniProtKB-SubCell"/>
</dbReference>
<evidence type="ECO:0000256" key="3">
    <source>
        <dbReference type="ARBA" id="ARBA00022989"/>
    </source>
</evidence>
<dbReference type="EMBL" id="CP009249">
    <property type="protein sequence ID" value="APT92608.1"/>
    <property type="molecule type" value="Genomic_DNA"/>
</dbReference>
<keyword evidence="2 5" id="KW-0812">Transmembrane</keyword>
<dbReference type="Proteomes" id="UP000185491">
    <property type="component" value="Chromosome"/>
</dbReference>
<evidence type="ECO:0000256" key="4">
    <source>
        <dbReference type="ARBA" id="ARBA00023136"/>
    </source>
</evidence>
<reference evidence="7 8" key="1">
    <citation type="submission" date="2014-08" db="EMBL/GenBank/DDBJ databases">
        <title>Complete genome sequence of Corynebacterium phocae M408/89/1(T)(=DSM 44612(T)), isolated from the common seal (Phoca vitulina).</title>
        <authorList>
            <person name="Ruckert C."/>
            <person name="Albersmeier A."/>
            <person name="Winkler A."/>
            <person name="Kalinowski J."/>
        </authorList>
    </citation>
    <scope>NUCLEOTIDE SEQUENCE [LARGE SCALE GENOMIC DNA]</scope>
    <source>
        <strain evidence="7 8">M408/89/1</strain>
    </source>
</reference>
<evidence type="ECO:0000313" key="8">
    <source>
        <dbReference type="Proteomes" id="UP000185491"/>
    </source>
</evidence>
<feature type="domain" description="RDD" evidence="6">
    <location>
        <begin position="10"/>
        <end position="135"/>
    </location>
</feature>
<evidence type="ECO:0000259" key="6">
    <source>
        <dbReference type="Pfam" id="PF06271"/>
    </source>
</evidence>
<dbReference type="RefSeq" id="WP_075734249.1">
    <property type="nucleotide sequence ID" value="NZ_CP009249.1"/>
</dbReference>
<dbReference type="AlphaFoldDB" id="A0A1L7D3B0"/>
<dbReference type="Pfam" id="PF06271">
    <property type="entry name" value="RDD"/>
    <property type="match status" value="1"/>
</dbReference>